<dbReference type="CTD" id="29903"/>
<gene>
    <name evidence="4" type="primary">CCDC106</name>
</gene>
<sequence length="253" mass="28028">MRWLGDIRGNLHPRRHSVGRVALGGRTLLNWTNIFFLSCTGNTTGYQGSLCTMEHGGSVGNGRFSPRRPIEGAWDLAMTSARSKRPREVRDMWRVFSQEAVAGDGMATAHHIATDHVVFGRTRGNQEGKGVEVSMSSYSAELSHAARTGARIPGGPERPTEHFFSAQPQTTPDVVERPGSLLHAEVLRRELEAARHRIAVLERSNKHLQADKEFLQSVLSKGGEPLTSQSRPRWKSTKSRSLRSADVAHYLSQ</sequence>
<dbReference type="AlphaFoldDB" id="A0AAJ7WRR1"/>
<reference evidence="4" key="1">
    <citation type="submission" date="2025-08" db="UniProtKB">
        <authorList>
            <consortium name="RefSeq"/>
        </authorList>
    </citation>
    <scope>IDENTIFICATION</scope>
    <source>
        <tissue evidence="4">Sperm</tissue>
    </source>
</reference>
<feature type="region of interest" description="Disordered" evidence="2">
    <location>
        <begin position="221"/>
        <end position="253"/>
    </location>
</feature>
<keyword evidence="1" id="KW-0175">Coiled coil</keyword>
<feature type="compositionally biased region" description="Basic residues" evidence="2">
    <location>
        <begin position="232"/>
        <end position="241"/>
    </location>
</feature>
<evidence type="ECO:0000256" key="2">
    <source>
        <dbReference type="SAM" id="MobiDB-lite"/>
    </source>
</evidence>
<evidence type="ECO:0000256" key="1">
    <source>
        <dbReference type="SAM" id="Coils"/>
    </source>
</evidence>
<dbReference type="RefSeq" id="XP_032806288.1">
    <property type="nucleotide sequence ID" value="XM_032950397.1"/>
</dbReference>
<proteinExistence type="predicted"/>
<evidence type="ECO:0000313" key="4">
    <source>
        <dbReference type="RefSeq" id="XP_032806288.1"/>
    </source>
</evidence>
<name>A0AAJ7WRR1_PETMA</name>
<evidence type="ECO:0000313" key="3">
    <source>
        <dbReference type="Proteomes" id="UP001318040"/>
    </source>
</evidence>
<accession>A0AAJ7WRR1</accession>
<dbReference type="Proteomes" id="UP001318040">
    <property type="component" value="Chromosome 9"/>
</dbReference>
<keyword evidence="3" id="KW-1185">Reference proteome</keyword>
<feature type="coiled-coil region" evidence="1">
    <location>
        <begin position="184"/>
        <end position="218"/>
    </location>
</feature>
<protein>
    <submittedName>
        <fullName evidence="4">Coiled-coil domain-containing protein 106 isoform X1</fullName>
    </submittedName>
</protein>
<dbReference type="KEGG" id="pmrn:116940497"/>
<feature type="region of interest" description="Disordered" evidence="2">
    <location>
        <begin position="149"/>
        <end position="171"/>
    </location>
</feature>
<organism evidence="3 4">
    <name type="scientific">Petromyzon marinus</name>
    <name type="common">Sea lamprey</name>
    <dbReference type="NCBI Taxonomy" id="7757"/>
    <lineage>
        <taxon>Eukaryota</taxon>
        <taxon>Metazoa</taxon>
        <taxon>Chordata</taxon>
        <taxon>Craniata</taxon>
        <taxon>Vertebrata</taxon>
        <taxon>Cyclostomata</taxon>
        <taxon>Hyperoartia</taxon>
        <taxon>Petromyzontiformes</taxon>
        <taxon>Petromyzontidae</taxon>
        <taxon>Petromyzon</taxon>
    </lineage>
</organism>